<sequence length="536" mass="58287">MRAQLRLPAVLISGVAAALVVAGLPATAYAADPGPTVSELKSAPGDPGVLQATTTETATAVQVSLHAQADGADTSHDVSVTLHGDAATGWSSNRLPLTAYGQYTMTAVAKDADDAAGEPTTETLRYLRQVVVGAHSVSPTAVDYDHQDVVATGDLQLFDPVTQTTLPAADIPMSGWYDGHADDFRTDSQGHYSWTRHVTRTASSPSSTGVYAGGDDTTELALIGNALNEIAVNRSPLRVRYAPLAAVKYPAKATLHGTVEYLSGGAWTPLASVPLTDYANHVFSTDAQGDFTVTLAPEQDLTYQVSLPYDGDQAMWFDEISSPPASVKVIDRTFLNWADPYLDEYSQVHVSGQLQAGGGVSIPRGTKVYLQQSANGHTGWKYIYWVKTTDSYGYFNVDGWVPHPTGYWRLVYVGADGSLQPSYSRVVRLSRIETRVKSFNASPEPVRKNHYVTLKGIVQRYDKGWKSIGSKKYAEVFFRAKGSKKWVYLGYARTTASGSFTYRHKATKDGWWSVVWFTASAKYVNAYSIDDYVDVR</sequence>
<name>A0ABW1JDY9_9ACTN</name>
<proteinExistence type="predicted"/>
<evidence type="ECO:0000313" key="3">
    <source>
        <dbReference type="Proteomes" id="UP001596189"/>
    </source>
</evidence>
<evidence type="ECO:0000313" key="2">
    <source>
        <dbReference type="EMBL" id="MFC6006828.1"/>
    </source>
</evidence>
<dbReference type="EMBL" id="JBHSRD010000003">
    <property type="protein sequence ID" value="MFC6006828.1"/>
    <property type="molecule type" value="Genomic_DNA"/>
</dbReference>
<feature type="chain" id="PRO_5045378403" evidence="1">
    <location>
        <begin position="31"/>
        <end position="536"/>
    </location>
</feature>
<keyword evidence="3" id="KW-1185">Reference proteome</keyword>
<keyword evidence="1" id="KW-0732">Signal</keyword>
<evidence type="ECO:0000256" key="1">
    <source>
        <dbReference type="SAM" id="SignalP"/>
    </source>
</evidence>
<dbReference type="Proteomes" id="UP001596189">
    <property type="component" value="Unassembled WGS sequence"/>
</dbReference>
<dbReference type="RefSeq" id="WP_345718300.1">
    <property type="nucleotide sequence ID" value="NZ_BAABFP010000008.1"/>
</dbReference>
<protein>
    <submittedName>
        <fullName evidence="2">Uncharacterized protein</fullName>
    </submittedName>
</protein>
<feature type="signal peptide" evidence="1">
    <location>
        <begin position="1"/>
        <end position="30"/>
    </location>
</feature>
<organism evidence="2 3">
    <name type="scientific">Angustibacter luteus</name>
    <dbReference type="NCBI Taxonomy" id="658456"/>
    <lineage>
        <taxon>Bacteria</taxon>
        <taxon>Bacillati</taxon>
        <taxon>Actinomycetota</taxon>
        <taxon>Actinomycetes</taxon>
        <taxon>Kineosporiales</taxon>
        <taxon>Kineosporiaceae</taxon>
    </lineage>
</organism>
<reference evidence="3" key="1">
    <citation type="journal article" date="2019" name="Int. J. Syst. Evol. Microbiol.">
        <title>The Global Catalogue of Microorganisms (GCM) 10K type strain sequencing project: providing services to taxonomists for standard genome sequencing and annotation.</title>
        <authorList>
            <consortium name="The Broad Institute Genomics Platform"/>
            <consortium name="The Broad Institute Genome Sequencing Center for Infectious Disease"/>
            <person name="Wu L."/>
            <person name="Ma J."/>
        </authorList>
    </citation>
    <scope>NUCLEOTIDE SEQUENCE [LARGE SCALE GENOMIC DNA]</scope>
    <source>
        <strain evidence="3">KACC 14249</strain>
    </source>
</reference>
<gene>
    <name evidence="2" type="ORF">ACFQDO_06755</name>
</gene>
<comment type="caution">
    <text evidence="2">The sequence shown here is derived from an EMBL/GenBank/DDBJ whole genome shotgun (WGS) entry which is preliminary data.</text>
</comment>
<accession>A0ABW1JDY9</accession>